<accession>A0AAU2JY22</accession>
<protein>
    <submittedName>
        <fullName evidence="2">Uncharacterized protein</fullName>
    </submittedName>
</protein>
<sequence>MIDVESHRAKRAIDLAGDLPPPPRADGSPVHERLDERPFLAGPTTGPGRGEETRTYEACGAWDPWAGADDASVAADRL</sequence>
<dbReference type="AlphaFoldDB" id="A0AAU2JY22"/>
<dbReference type="EMBL" id="CP108264">
    <property type="protein sequence ID" value="WTU77710.1"/>
    <property type="molecule type" value="Genomic_DNA"/>
</dbReference>
<organism evidence="2">
    <name type="scientific">Streptomyces sp. NBC_00049</name>
    <dbReference type="NCBI Taxonomy" id="2903617"/>
    <lineage>
        <taxon>Bacteria</taxon>
        <taxon>Bacillati</taxon>
        <taxon>Actinomycetota</taxon>
        <taxon>Actinomycetes</taxon>
        <taxon>Kitasatosporales</taxon>
        <taxon>Streptomycetaceae</taxon>
        <taxon>Streptomyces</taxon>
    </lineage>
</organism>
<name>A0AAU2JY22_9ACTN</name>
<gene>
    <name evidence="2" type="ORF">OG327_32780</name>
</gene>
<feature type="region of interest" description="Disordered" evidence="1">
    <location>
        <begin position="1"/>
        <end position="54"/>
    </location>
</feature>
<evidence type="ECO:0000256" key="1">
    <source>
        <dbReference type="SAM" id="MobiDB-lite"/>
    </source>
</evidence>
<proteinExistence type="predicted"/>
<evidence type="ECO:0000313" key="2">
    <source>
        <dbReference type="EMBL" id="WTU77710.1"/>
    </source>
</evidence>
<feature type="compositionally biased region" description="Basic and acidic residues" evidence="1">
    <location>
        <begin position="29"/>
        <end position="38"/>
    </location>
</feature>
<feature type="compositionally biased region" description="Basic and acidic residues" evidence="1">
    <location>
        <begin position="1"/>
        <end position="13"/>
    </location>
</feature>
<reference evidence="2" key="1">
    <citation type="submission" date="2022-10" db="EMBL/GenBank/DDBJ databases">
        <title>The complete genomes of actinobacterial strains from the NBC collection.</title>
        <authorList>
            <person name="Joergensen T.S."/>
            <person name="Alvarez Arevalo M."/>
            <person name="Sterndorff E.B."/>
            <person name="Faurdal D."/>
            <person name="Vuksanovic O."/>
            <person name="Mourched A.-S."/>
            <person name="Charusanti P."/>
            <person name="Shaw S."/>
            <person name="Blin K."/>
            <person name="Weber T."/>
        </authorList>
    </citation>
    <scope>NUCLEOTIDE SEQUENCE</scope>
    <source>
        <strain evidence="2">NBC_00049</strain>
    </source>
</reference>